<feature type="compositionally biased region" description="Basic and acidic residues" evidence="1">
    <location>
        <begin position="259"/>
        <end position="280"/>
    </location>
</feature>
<dbReference type="OrthoDB" id="6415022at2759"/>
<sequence length="332" mass="36313">MVARSRRGDDKANTEMGESVQPEIEKQSFEVPFTKNSISCVRHHSSAASPGLIFTHGAGGTLNALAMVNFAAGFAPLTPLTFFQGSMNLKSRTKMFHAVIEHEKSGKVLGGRSMGARAAVLAAHEDPSVKALVMVSYPLKNEKGDIRDQILLDLREDIDVLFISGDGDSMCDLADLARVRWKMTARSWLCCVRDADHGMNIKPKKATDLVGALTGEIAAKWLEYHDAELTEANAGWDLESEIATVSAWSQDQTQAPSTKSDKNPPKDDTANNGKSTKDSQKSSNGKRKRIAELPKKNDTKNAPKPQSESTVPDKTATQRETRSMRRKLQDTS</sequence>
<name>A0A9P4NNG8_9PEZI</name>
<organism evidence="3 4">
    <name type="scientific">Tothia fuscella</name>
    <dbReference type="NCBI Taxonomy" id="1048955"/>
    <lineage>
        <taxon>Eukaryota</taxon>
        <taxon>Fungi</taxon>
        <taxon>Dikarya</taxon>
        <taxon>Ascomycota</taxon>
        <taxon>Pezizomycotina</taxon>
        <taxon>Dothideomycetes</taxon>
        <taxon>Pleosporomycetidae</taxon>
        <taxon>Venturiales</taxon>
        <taxon>Cylindrosympodiaceae</taxon>
        <taxon>Tothia</taxon>
    </lineage>
</organism>
<dbReference type="EMBL" id="MU007054">
    <property type="protein sequence ID" value="KAF2428608.1"/>
    <property type="molecule type" value="Genomic_DNA"/>
</dbReference>
<dbReference type="Pfam" id="PF20408">
    <property type="entry name" value="Abhydrolase_11"/>
    <property type="match status" value="1"/>
</dbReference>
<feature type="compositionally biased region" description="Polar residues" evidence="1">
    <location>
        <begin position="247"/>
        <end position="258"/>
    </location>
</feature>
<proteinExistence type="predicted"/>
<dbReference type="InterPro" id="IPR026555">
    <property type="entry name" value="NSL3/Tex30"/>
</dbReference>
<keyword evidence="4" id="KW-1185">Reference proteome</keyword>
<feature type="compositionally biased region" description="Basic and acidic residues" evidence="1">
    <location>
        <begin position="290"/>
        <end position="301"/>
    </location>
</feature>
<dbReference type="SUPFAM" id="SSF53474">
    <property type="entry name" value="alpha/beta-Hydrolases"/>
    <property type="match status" value="1"/>
</dbReference>
<dbReference type="Gene3D" id="3.40.50.1820">
    <property type="entry name" value="alpha/beta hydrolase"/>
    <property type="match status" value="1"/>
</dbReference>
<feature type="compositionally biased region" description="Basic and acidic residues" evidence="1">
    <location>
        <begin position="1"/>
        <end position="13"/>
    </location>
</feature>
<evidence type="ECO:0000256" key="1">
    <source>
        <dbReference type="SAM" id="MobiDB-lite"/>
    </source>
</evidence>
<feature type="compositionally biased region" description="Basic and acidic residues" evidence="1">
    <location>
        <begin position="316"/>
        <end position="332"/>
    </location>
</feature>
<dbReference type="Proteomes" id="UP000800235">
    <property type="component" value="Unassembled WGS sequence"/>
</dbReference>
<comment type="caution">
    <text evidence="3">The sequence shown here is derived from an EMBL/GenBank/DDBJ whole genome shotgun (WGS) entry which is preliminary data.</text>
</comment>
<dbReference type="InterPro" id="IPR029058">
    <property type="entry name" value="AB_hydrolase_fold"/>
</dbReference>
<evidence type="ECO:0000313" key="3">
    <source>
        <dbReference type="EMBL" id="KAF2428608.1"/>
    </source>
</evidence>
<feature type="region of interest" description="Disordered" evidence="1">
    <location>
        <begin position="247"/>
        <end position="332"/>
    </location>
</feature>
<feature type="region of interest" description="Disordered" evidence="1">
    <location>
        <begin position="1"/>
        <end position="26"/>
    </location>
</feature>
<gene>
    <name evidence="3" type="ORF">EJ08DRAFT_321267</name>
</gene>
<dbReference type="InterPro" id="IPR046879">
    <property type="entry name" value="KANL3/Tex30_Abhydrolase"/>
</dbReference>
<accession>A0A9P4NNG8</accession>
<dbReference type="PANTHER" id="PTHR13136:SF11">
    <property type="entry name" value="TESTIS-EXPRESSED PROTEIN 30"/>
    <property type="match status" value="1"/>
</dbReference>
<evidence type="ECO:0000313" key="4">
    <source>
        <dbReference type="Proteomes" id="UP000800235"/>
    </source>
</evidence>
<dbReference type="AlphaFoldDB" id="A0A9P4NNG8"/>
<reference evidence="3" key="1">
    <citation type="journal article" date="2020" name="Stud. Mycol.">
        <title>101 Dothideomycetes genomes: a test case for predicting lifestyles and emergence of pathogens.</title>
        <authorList>
            <person name="Haridas S."/>
            <person name="Albert R."/>
            <person name="Binder M."/>
            <person name="Bloem J."/>
            <person name="Labutti K."/>
            <person name="Salamov A."/>
            <person name="Andreopoulos B."/>
            <person name="Baker S."/>
            <person name="Barry K."/>
            <person name="Bills G."/>
            <person name="Bluhm B."/>
            <person name="Cannon C."/>
            <person name="Castanera R."/>
            <person name="Culley D."/>
            <person name="Daum C."/>
            <person name="Ezra D."/>
            <person name="Gonzalez J."/>
            <person name="Henrissat B."/>
            <person name="Kuo A."/>
            <person name="Liang C."/>
            <person name="Lipzen A."/>
            <person name="Lutzoni F."/>
            <person name="Magnuson J."/>
            <person name="Mondo S."/>
            <person name="Nolan M."/>
            <person name="Ohm R."/>
            <person name="Pangilinan J."/>
            <person name="Park H.-J."/>
            <person name="Ramirez L."/>
            <person name="Alfaro M."/>
            <person name="Sun H."/>
            <person name="Tritt A."/>
            <person name="Yoshinaga Y."/>
            <person name="Zwiers L.-H."/>
            <person name="Turgeon B."/>
            <person name="Goodwin S."/>
            <person name="Spatafora J."/>
            <person name="Crous P."/>
            <person name="Grigoriev I."/>
        </authorList>
    </citation>
    <scope>NUCLEOTIDE SEQUENCE</scope>
    <source>
        <strain evidence="3">CBS 130266</strain>
    </source>
</reference>
<protein>
    <recommendedName>
        <fullName evidence="2">KANL3/Tex30 alpha/beta hydrolase-like domain-containing protein</fullName>
    </recommendedName>
</protein>
<evidence type="ECO:0000259" key="2">
    <source>
        <dbReference type="Pfam" id="PF20408"/>
    </source>
</evidence>
<dbReference type="PANTHER" id="PTHR13136">
    <property type="entry name" value="TESTIS DEVELOPMENT PROTEIN PRTD"/>
    <property type="match status" value="1"/>
</dbReference>
<feature type="domain" description="KANL3/Tex30 alpha/beta hydrolase-like" evidence="2">
    <location>
        <begin position="97"/>
        <end position="205"/>
    </location>
</feature>